<proteinExistence type="predicted"/>
<dbReference type="Proteomes" id="UP001600894">
    <property type="component" value="Unassembled WGS sequence"/>
</dbReference>
<accession>A0ABQ0AVP7</accession>
<name>A0ABQ0AVP7_9FIRM</name>
<dbReference type="RefSeq" id="WP_176255528.1">
    <property type="nucleotide sequence ID" value="NZ_BAABXL010000001.1"/>
</dbReference>
<organism evidence="1 2">
    <name type="scientific">Enterocloster alcoholdehydrogenati</name>
    <dbReference type="NCBI Taxonomy" id="2547410"/>
    <lineage>
        <taxon>Bacteria</taxon>
        <taxon>Bacillati</taxon>
        <taxon>Bacillota</taxon>
        <taxon>Clostridia</taxon>
        <taxon>Lachnospirales</taxon>
        <taxon>Lachnospiraceae</taxon>
        <taxon>Enterocloster</taxon>
    </lineage>
</organism>
<protein>
    <submittedName>
        <fullName evidence="1">Uncharacterized protein</fullName>
    </submittedName>
</protein>
<keyword evidence="2" id="KW-1185">Reference proteome</keyword>
<evidence type="ECO:0000313" key="1">
    <source>
        <dbReference type="EMBL" id="GAA6268081.1"/>
    </source>
</evidence>
<comment type="caution">
    <text evidence="1">The sequence shown here is derived from an EMBL/GenBank/DDBJ whole genome shotgun (WGS) entry which is preliminary data.</text>
</comment>
<gene>
    <name evidence="1" type="ORF">F130042H8_11410</name>
</gene>
<evidence type="ECO:0000313" key="2">
    <source>
        <dbReference type="Proteomes" id="UP001600894"/>
    </source>
</evidence>
<dbReference type="EMBL" id="BAABXL010000001">
    <property type="protein sequence ID" value="GAA6268081.1"/>
    <property type="molecule type" value="Genomic_DNA"/>
</dbReference>
<reference evidence="1 2" key="1">
    <citation type="submission" date="2024-04" db="EMBL/GenBank/DDBJ databases">
        <title>Defined microbial consortia suppress multidrug-resistant proinflammatory Enterobacteriaceae via ecological control.</title>
        <authorList>
            <person name="Furuichi M."/>
            <person name="Kawaguchi T."/>
            <person name="Pust M."/>
            <person name="Yasuma K."/>
            <person name="Plichta D."/>
            <person name="Hasegawa N."/>
            <person name="Ohya T."/>
            <person name="Bhattarai S."/>
            <person name="Sasajima S."/>
            <person name="Aoto Y."/>
            <person name="Tuganbaev T."/>
            <person name="Yaginuma M."/>
            <person name="Ueda M."/>
            <person name="Okahashi N."/>
            <person name="Amafuji K."/>
            <person name="Kiridooshi Y."/>
            <person name="Sugita K."/>
            <person name="Strazar M."/>
            <person name="Skelly A."/>
            <person name="Suda W."/>
            <person name="Hattori M."/>
            <person name="Nakamoto N."/>
            <person name="Caballero S."/>
            <person name="Norman J."/>
            <person name="Olle B."/>
            <person name="Tanoue T."/>
            <person name="Arita M."/>
            <person name="Bucci V."/>
            <person name="Atarashi K."/>
            <person name="Xavier R."/>
            <person name="Honda K."/>
        </authorList>
    </citation>
    <scope>NUCLEOTIDE SEQUENCE [LARGE SCALE GENOMIC DNA]</scope>
    <source>
        <strain evidence="2">f13</strain>
    </source>
</reference>
<sequence length="71" mass="8522">MGHYTQEEKEQLLENEEVRKRLLAFAQMSGREFFKNVQAQLSPIELEEYLEENPEERIYLEHSDKNPGREP</sequence>